<sequence>MRTIYIKYSPHFIALESISFFLRFSRYSLIFPKSLFKLFKSA</sequence>
<evidence type="ECO:0000313" key="1">
    <source>
        <dbReference type="EMBL" id="AEL19479.1"/>
    </source>
</evidence>
<organism evidence="1 2">
    <name type="scientific">Borrelia bissettiae (strain DSM 17990 / CIP 109136 / DN127)</name>
    <name type="common">Borreliella bissettiae</name>
    <dbReference type="NCBI Taxonomy" id="521010"/>
    <lineage>
        <taxon>Bacteria</taxon>
        <taxon>Pseudomonadati</taxon>
        <taxon>Spirochaetota</taxon>
        <taxon>Spirochaetia</taxon>
        <taxon>Spirochaetales</taxon>
        <taxon>Borreliaceae</taxon>
        <taxon>Borreliella</taxon>
    </lineage>
</organism>
<gene>
    <name evidence="1" type="ordered locus">BbiDN127_H0018</name>
</gene>
<reference evidence="1 2" key="2">
    <citation type="journal article" date="2012" name="J. Bacteriol.">
        <title>Whole-Genome Sequences of Borrelia bissettii, Borrelia valaisiana, and Borrelia spielmanii.</title>
        <authorList>
            <person name="Schutzer S.E."/>
            <person name="Fraser-Liggett C.M."/>
            <person name="Qiu W.G."/>
            <person name="Kraiczy P."/>
            <person name="Mongodin E.F."/>
            <person name="Dunn J.J."/>
            <person name="Luft B.J."/>
            <person name="Casjens S.R."/>
        </authorList>
    </citation>
    <scope>NUCLEOTIDE SEQUENCE [LARGE SCALE GENOMIC DNA]</scope>
    <source>
        <strain evidence="1 2">DN127</strain>
    </source>
</reference>
<reference key="1">
    <citation type="submission" date="2011-06" db="EMBL/GenBank/DDBJ databases">
        <authorList>
            <person name="Mongodin E.F."/>
            <person name="Casjens S.R."/>
            <person name="Fraser-Liggett C.M."/>
            <person name="Qiu W.-G."/>
            <person name="Dunn J.J."/>
            <person name="Luft B.J."/>
            <person name="Schutzer S.E."/>
        </authorList>
    </citation>
    <scope>NUCLEOTIDE SEQUENCE</scope>
    <source>
        <strain>DN127</strain>
    </source>
</reference>
<dbReference type="HOGENOM" id="CLU_3248031_0_0_12"/>
<dbReference type="KEGG" id="bbs:BbiDN127_H0018"/>
<dbReference type="EMBL" id="CP002758">
    <property type="protein sequence ID" value="AEL19479.1"/>
    <property type="molecule type" value="Genomic_DNA"/>
</dbReference>
<keyword evidence="2" id="KW-1185">Reference proteome</keyword>
<evidence type="ECO:0000313" key="2">
    <source>
        <dbReference type="Proteomes" id="UP000001634"/>
    </source>
</evidence>
<accession>G0AP53</accession>
<dbReference type="AlphaFoldDB" id="G0AP53"/>
<geneLocation type="plasmid" evidence="1 2">
    <name>lp28-3</name>
</geneLocation>
<protein>
    <submittedName>
        <fullName evidence="1">Uncharacterized protein</fullName>
    </submittedName>
</protein>
<dbReference type="Proteomes" id="UP000001634">
    <property type="component" value="Plasmid lp28-3"/>
</dbReference>
<keyword evidence="1" id="KW-0614">Plasmid</keyword>
<name>G0AP53_BORBD</name>
<proteinExistence type="predicted"/>